<evidence type="ECO:0000256" key="1">
    <source>
        <dbReference type="ARBA" id="ARBA00012417"/>
    </source>
</evidence>
<evidence type="ECO:0000256" key="6">
    <source>
        <dbReference type="ARBA" id="ARBA00022932"/>
    </source>
</evidence>
<evidence type="ECO:0000256" key="3">
    <source>
        <dbReference type="ARBA" id="ARBA00022679"/>
    </source>
</evidence>
<evidence type="ECO:0000259" key="10">
    <source>
        <dbReference type="Pfam" id="PF21694"/>
    </source>
</evidence>
<dbReference type="SUPFAM" id="SSF48019">
    <property type="entry name" value="post-AAA+ oligomerization domain-like"/>
    <property type="match status" value="1"/>
</dbReference>
<sequence>MEQKWMTQIKNKQWSPVYIFYGEETFQMEETINWMKHQLGASVDEAFGSVVVIDLQEVSIQSLIQEAETASFLGERRLVIGTYATFLTTTKQKSIDHNLDALIAYLNDPFQQNTVVLTVTTPKLDHRKKAVKVIEKEAITHQFERLQGQSLIRWVEKRLKKFGVHAQQGALIELCTLVGNDLRLLDQECHKIATFMQNQGEVSKETVSALVPRTLEHDVFKLISLIAQQKLEQAFQIWLDLIYQNEEPVKILALIMRQFRLILQVKLLSKRGMNDKEMASQLKVHPYPVKLARQQAQSFTDEALRKLLMQAIEADQGIKTGRLDKHLAVERLLFSLKK</sequence>
<dbReference type="AlphaFoldDB" id="A0A926RW49"/>
<comment type="similarity">
    <text evidence="7">Belongs to the DNA polymerase HolA subunit family.</text>
</comment>
<dbReference type="SUPFAM" id="SSF52540">
    <property type="entry name" value="P-loop containing nucleoside triphosphate hydrolases"/>
    <property type="match status" value="1"/>
</dbReference>
<comment type="caution">
    <text evidence="11">The sequence shown here is derived from an EMBL/GenBank/DDBJ whole genome shotgun (WGS) entry which is preliminary data.</text>
</comment>
<keyword evidence="4 11" id="KW-0548">Nucleotidyltransferase</keyword>
<dbReference type="GO" id="GO:0003677">
    <property type="term" value="F:DNA binding"/>
    <property type="evidence" value="ECO:0007669"/>
    <property type="project" value="InterPro"/>
</dbReference>
<dbReference type="InterPro" id="IPR010372">
    <property type="entry name" value="DNA_pol3_delta_N"/>
</dbReference>
<proteinExistence type="inferred from homology"/>
<name>A0A926RW49_9BACL</name>
<dbReference type="Gene3D" id="1.10.8.60">
    <property type="match status" value="1"/>
</dbReference>
<dbReference type="PANTHER" id="PTHR34388:SF1">
    <property type="entry name" value="DNA POLYMERASE III SUBUNIT DELTA"/>
    <property type="match status" value="1"/>
</dbReference>
<evidence type="ECO:0000256" key="4">
    <source>
        <dbReference type="ARBA" id="ARBA00022695"/>
    </source>
</evidence>
<evidence type="ECO:0000313" key="11">
    <source>
        <dbReference type="EMBL" id="MBD1371116.1"/>
    </source>
</evidence>
<dbReference type="InterPro" id="IPR005790">
    <property type="entry name" value="DNA_polIII_delta"/>
</dbReference>
<dbReference type="NCBIfam" id="TIGR01128">
    <property type="entry name" value="holA"/>
    <property type="match status" value="1"/>
</dbReference>
<gene>
    <name evidence="11" type="primary">holA</name>
    <name evidence="11" type="ORF">IC620_01925</name>
</gene>
<evidence type="ECO:0000313" key="12">
    <source>
        <dbReference type="Proteomes" id="UP000661691"/>
    </source>
</evidence>
<dbReference type="GO" id="GO:0003887">
    <property type="term" value="F:DNA-directed DNA polymerase activity"/>
    <property type="evidence" value="ECO:0007669"/>
    <property type="project" value="UniProtKB-KW"/>
</dbReference>
<dbReference type="InterPro" id="IPR008921">
    <property type="entry name" value="DNA_pol3_clamp-load_cplx_C"/>
</dbReference>
<dbReference type="RefSeq" id="WP_191141373.1">
    <property type="nucleotide sequence ID" value="NZ_JACXAH010000002.1"/>
</dbReference>
<evidence type="ECO:0000256" key="7">
    <source>
        <dbReference type="ARBA" id="ARBA00034754"/>
    </source>
</evidence>
<protein>
    <recommendedName>
        <fullName evidence="2">DNA polymerase III subunit delta</fullName>
        <ecNumber evidence="1">2.7.7.7</ecNumber>
    </recommendedName>
</protein>
<dbReference type="InterPro" id="IPR048466">
    <property type="entry name" value="DNA_pol3_delta-like_C"/>
</dbReference>
<keyword evidence="5" id="KW-0235">DNA replication</keyword>
<keyword evidence="3 11" id="KW-0808">Transferase</keyword>
<dbReference type="PANTHER" id="PTHR34388">
    <property type="entry name" value="DNA POLYMERASE III SUBUNIT DELTA"/>
    <property type="match status" value="1"/>
</dbReference>
<dbReference type="Proteomes" id="UP000661691">
    <property type="component" value="Unassembled WGS sequence"/>
</dbReference>
<dbReference type="Pfam" id="PF06144">
    <property type="entry name" value="DNA_pol3_delta"/>
    <property type="match status" value="1"/>
</dbReference>
<dbReference type="InterPro" id="IPR027417">
    <property type="entry name" value="P-loop_NTPase"/>
</dbReference>
<dbReference type="EC" id="2.7.7.7" evidence="1"/>
<dbReference type="Gene3D" id="3.40.50.300">
    <property type="entry name" value="P-loop containing nucleotide triphosphate hydrolases"/>
    <property type="match status" value="1"/>
</dbReference>
<evidence type="ECO:0000259" key="9">
    <source>
        <dbReference type="Pfam" id="PF06144"/>
    </source>
</evidence>
<dbReference type="Gene3D" id="1.20.272.10">
    <property type="match status" value="1"/>
</dbReference>
<dbReference type="GO" id="GO:0006261">
    <property type="term" value="P:DNA-templated DNA replication"/>
    <property type="evidence" value="ECO:0007669"/>
    <property type="project" value="TreeGrafter"/>
</dbReference>
<evidence type="ECO:0000256" key="2">
    <source>
        <dbReference type="ARBA" id="ARBA00017703"/>
    </source>
</evidence>
<keyword evidence="12" id="KW-1185">Reference proteome</keyword>
<dbReference type="Pfam" id="PF21694">
    <property type="entry name" value="DNA_pol3_delta_C"/>
    <property type="match status" value="1"/>
</dbReference>
<comment type="catalytic activity">
    <reaction evidence="8">
        <text>DNA(n) + a 2'-deoxyribonucleoside 5'-triphosphate = DNA(n+1) + diphosphate</text>
        <dbReference type="Rhea" id="RHEA:22508"/>
        <dbReference type="Rhea" id="RHEA-COMP:17339"/>
        <dbReference type="Rhea" id="RHEA-COMP:17340"/>
        <dbReference type="ChEBI" id="CHEBI:33019"/>
        <dbReference type="ChEBI" id="CHEBI:61560"/>
        <dbReference type="ChEBI" id="CHEBI:173112"/>
        <dbReference type="EC" id="2.7.7.7"/>
    </reaction>
</comment>
<accession>A0A926RW49</accession>
<dbReference type="GO" id="GO:0009360">
    <property type="term" value="C:DNA polymerase III complex"/>
    <property type="evidence" value="ECO:0007669"/>
    <property type="project" value="InterPro"/>
</dbReference>
<organism evidence="11 12">
    <name type="scientific">Polycladospora coralii</name>
    <dbReference type="NCBI Taxonomy" id="2771432"/>
    <lineage>
        <taxon>Bacteria</taxon>
        <taxon>Bacillati</taxon>
        <taxon>Bacillota</taxon>
        <taxon>Bacilli</taxon>
        <taxon>Bacillales</taxon>
        <taxon>Thermoactinomycetaceae</taxon>
        <taxon>Polycladospora</taxon>
    </lineage>
</organism>
<dbReference type="EMBL" id="JACXAH010000002">
    <property type="protein sequence ID" value="MBD1371116.1"/>
    <property type="molecule type" value="Genomic_DNA"/>
</dbReference>
<evidence type="ECO:0000256" key="8">
    <source>
        <dbReference type="ARBA" id="ARBA00049244"/>
    </source>
</evidence>
<reference evidence="12" key="1">
    <citation type="submission" date="2022-10" db="EMBL/GenBank/DDBJ databases">
        <title>A novel bacterium of genus Hazenella, isolated from South China Sea.</title>
        <authorList>
            <person name="Huang H."/>
            <person name="Mo K."/>
            <person name="Hu Y."/>
        </authorList>
    </citation>
    <scope>NUCLEOTIDE SEQUENCE [LARGE SCALE GENOMIC DNA]</scope>
    <source>
        <strain evidence="12">IB182357</strain>
    </source>
</reference>
<feature type="domain" description="DNA polymerase III delta subunit-like C-terminal" evidence="10">
    <location>
        <begin position="216"/>
        <end position="335"/>
    </location>
</feature>
<keyword evidence="6" id="KW-0239">DNA-directed DNA polymerase</keyword>
<evidence type="ECO:0000256" key="5">
    <source>
        <dbReference type="ARBA" id="ARBA00022705"/>
    </source>
</evidence>
<feature type="domain" description="DNA polymerase III delta N-terminal" evidence="9">
    <location>
        <begin position="18"/>
        <end position="140"/>
    </location>
</feature>